<dbReference type="HOGENOM" id="CLU_000288_6_10_1"/>
<dbReference type="InterPro" id="IPR056884">
    <property type="entry name" value="NPHP3-like_N"/>
</dbReference>
<dbReference type="AlphaFoldDB" id="A0A0C3FZ05"/>
<evidence type="ECO:0000313" key="3">
    <source>
        <dbReference type="EMBL" id="KIM89525.1"/>
    </source>
</evidence>
<evidence type="ECO:0000259" key="2">
    <source>
        <dbReference type="Pfam" id="PF24883"/>
    </source>
</evidence>
<dbReference type="OrthoDB" id="5967843at2759"/>
<accession>A0A0C3FZ05</accession>
<evidence type="ECO:0000313" key="4">
    <source>
        <dbReference type="Proteomes" id="UP000054166"/>
    </source>
</evidence>
<dbReference type="Gene3D" id="3.40.50.300">
    <property type="entry name" value="P-loop containing nucleotide triphosphate hydrolases"/>
    <property type="match status" value="1"/>
</dbReference>
<dbReference type="Proteomes" id="UP000054166">
    <property type="component" value="Unassembled WGS sequence"/>
</dbReference>
<dbReference type="EMBL" id="KN832975">
    <property type="protein sequence ID" value="KIM89525.1"/>
    <property type="molecule type" value="Genomic_DNA"/>
</dbReference>
<dbReference type="InterPro" id="IPR027417">
    <property type="entry name" value="P-loop_NTPase"/>
</dbReference>
<keyword evidence="4" id="KW-1185">Reference proteome</keyword>
<gene>
    <name evidence="3" type="ORF">PILCRDRAFT_2720</name>
</gene>
<name>A0A0C3FZ05_PILCF</name>
<proteinExistence type="predicted"/>
<dbReference type="InParanoid" id="A0A0C3FZ05"/>
<reference evidence="3 4" key="1">
    <citation type="submission" date="2014-04" db="EMBL/GenBank/DDBJ databases">
        <authorList>
            <consortium name="DOE Joint Genome Institute"/>
            <person name="Kuo A."/>
            <person name="Tarkka M."/>
            <person name="Buscot F."/>
            <person name="Kohler A."/>
            <person name="Nagy L.G."/>
            <person name="Floudas D."/>
            <person name="Copeland A."/>
            <person name="Barry K.W."/>
            <person name="Cichocki N."/>
            <person name="Veneault-Fourrey C."/>
            <person name="LaButti K."/>
            <person name="Lindquist E.A."/>
            <person name="Lipzen A."/>
            <person name="Lundell T."/>
            <person name="Morin E."/>
            <person name="Murat C."/>
            <person name="Sun H."/>
            <person name="Tunlid A."/>
            <person name="Henrissat B."/>
            <person name="Grigoriev I.V."/>
            <person name="Hibbett D.S."/>
            <person name="Martin F."/>
            <person name="Nordberg H.P."/>
            <person name="Cantor M.N."/>
            <person name="Hua S.X."/>
        </authorList>
    </citation>
    <scope>NUCLEOTIDE SEQUENCE [LARGE SCALE GENOMIC DNA]</scope>
    <source>
        <strain evidence="3 4">F 1598</strain>
    </source>
</reference>
<dbReference type="SUPFAM" id="SSF52540">
    <property type="entry name" value="P-loop containing nucleoside triphosphate hydrolases"/>
    <property type="match status" value="1"/>
</dbReference>
<dbReference type="PANTHER" id="PTHR10039">
    <property type="entry name" value="AMELOGENIN"/>
    <property type="match status" value="1"/>
</dbReference>
<feature type="domain" description="Nephrocystin 3-like N-terminal" evidence="2">
    <location>
        <begin position="75"/>
        <end position="231"/>
    </location>
</feature>
<keyword evidence="1" id="KW-0677">Repeat</keyword>
<reference evidence="4" key="2">
    <citation type="submission" date="2015-01" db="EMBL/GenBank/DDBJ databases">
        <title>Evolutionary Origins and Diversification of the Mycorrhizal Mutualists.</title>
        <authorList>
            <consortium name="DOE Joint Genome Institute"/>
            <consortium name="Mycorrhizal Genomics Consortium"/>
            <person name="Kohler A."/>
            <person name="Kuo A."/>
            <person name="Nagy L.G."/>
            <person name="Floudas D."/>
            <person name="Copeland A."/>
            <person name="Barry K.W."/>
            <person name="Cichocki N."/>
            <person name="Veneault-Fourrey C."/>
            <person name="LaButti K."/>
            <person name="Lindquist E.A."/>
            <person name="Lipzen A."/>
            <person name="Lundell T."/>
            <person name="Morin E."/>
            <person name="Murat C."/>
            <person name="Riley R."/>
            <person name="Ohm R."/>
            <person name="Sun H."/>
            <person name="Tunlid A."/>
            <person name="Henrissat B."/>
            <person name="Grigoriev I.V."/>
            <person name="Hibbett D.S."/>
            <person name="Martin F."/>
        </authorList>
    </citation>
    <scope>NUCLEOTIDE SEQUENCE [LARGE SCALE GENOMIC DNA]</scope>
    <source>
        <strain evidence="4">F 1598</strain>
    </source>
</reference>
<dbReference type="PANTHER" id="PTHR10039:SF17">
    <property type="entry name" value="FUNGAL STAND N-TERMINAL GOODBYE DOMAIN-CONTAINING PROTEIN-RELATED"/>
    <property type="match status" value="1"/>
</dbReference>
<organism evidence="3 4">
    <name type="scientific">Piloderma croceum (strain F 1598)</name>
    <dbReference type="NCBI Taxonomy" id="765440"/>
    <lineage>
        <taxon>Eukaryota</taxon>
        <taxon>Fungi</taxon>
        <taxon>Dikarya</taxon>
        <taxon>Basidiomycota</taxon>
        <taxon>Agaricomycotina</taxon>
        <taxon>Agaricomycetes</taxon>
        <taxon>Agaricomycetidae</taxon>
        <taxon>Atheliales</taxon>
        <taxon>Atheliaceae</taxon>
        <taxon>Piloderma</taxon>
    </lineage>
</organism>
<evidence type="ECO:0000256" key="1">
    <source>
        <dbReference type="ARBA" id="ARBA00022737"/>
    </source>
</evidence>
<protein>
    <recommendedName>
        <fullName evidence="2">Nephrocystin 3-like N-terminal domain-containing protein</fullName>
    </recommendedName>
</protein>
<sequence length="543" mass="61219">MFQSASDVHIEGSTFNNTRDQTNIGRDLIIHNSNNALFDLLKGHIVPDAAYNSMARQAEYATTCQPETRERVLRDLQDWAGRDDDEAVCWLYGPAGSGKSMIAHTIAEQCGDKLGASFFFSRGKGSRSVTTGLLPTLAYQLATRVPPLQVLMRRALQSDPLILSQTLNDQFRKLIVGPILAINGPLPRMFVVIDALDECSDEDLLVEVVRLLGDAFATARQLPFRFLLTSRPEEHIRNAFARPMTRSKTYSVALQDFPARDDIRTYLHSQFVNICSDHEVYLREVPKPWPSSAVLEELVEKSEGLFIYVSTLVKYVGQGDGLPGEKLEAVRRINPGIDPLYKQVLSAALRTPNSRRVIGTIMLLCRTLTISALAQLLQLTLTALRHALRGCHSILIIPDEDDEDIKCYHASLQDFLIDHDRSHDYFVDPEQHETITQGCLHIMASGLDHNTINDDPLWYACQYWCYHFSARLSSGRVSVITKSPFGLEVKDLVEKLMDEWLRPWMYIIGYGGNVTEVQQMVLSTCTQLKVGAFHPALHYYLHI</sequence>
<dbReference type="Pfam" id="PF24883">
    <property type="entry name" value="NPHP3_N"/>
    <property type="match status" value="1"/>
</dbReference>